<dbReference type="InterPro" id="IPR008979">
    <property type="entry name" value="Galactose-bd-like_sf"/>
</dbReference>
<dbReference type="EMBL" id="CAJNNW010028301">
    <property type="protein sequence ID" value="CAE8695559.1"/>
    <property type="molecule type" value="Genomic_DNA"/>
</dbReference>
<dbReference type="Proteomes" id="UP000626109">
    <property type="component" value="Unassembled WGS sequence"/>
</dbReference>
<evidence type="ECO:0000313" key="6">
    <source>
        <dbReference type="Proteomes" id="UP000654075"/>
    </source>
</evidence>
<dbReference type="EMBL" id="CAJNNV010031957">
    <property type="protein sequence ID" value="CAE8638432.1"/>
    <property type="molecule type" value="Genomic_DNA"/>
</dbReference>
<keyword evidence="6" id="KW-1185">Reference proteome</keyword>
<feature type="non-terminal residue" evidence="4">
    <location>
        <position position="1"/>
    </location>
</feature>
<accession>A0A813KB53</accession>
<evidence type="ECO:0000313" key="5">
    <source>
        <dbReference type="Proteomes" id="UP000626109"/>
    </source>
</evidence>
<sequence>QSCRRCARQVLRRPLLMAATGLFAACISRCLHAVFLGPWPAATSGSSEGSLRGRKTTQLSDVAAAAPLGSSAATFATAQSLALLALTAATATAGVLGKRWSPGKREGVRAGRTSLQASWEPGRFAKTVAFFKGNPWKLLLPGFLQDGDAKVPAPAAARGAASSATQAVIIDWGASDKLPIAEAWGPLDDVVMGGVSSSSLSVRGEGERRRLTFTGRTSRANNGGFCSFRSRLFNPPLNLKDFSGLVFTARCKDGLRYKIQLRDNNEWDSLGWAAAFDLAPGEEVEVRIPFGTLTPNFRSQIQKDAPPFRPDSISSIQLVLSAFEFEKRLNPRFKEGDFQLELGPISAYRE</sequence>
<dbReference type="Proteomes" id="UP000654075">
    <property type="component" value="Unassembled WGS sequence"/>
</dbReference>
<dbReference type="PANTHER" id="PTHR13194:SF19">
    <property type="entry name" value="NAD(P)-BINDING ROSSMANN-FOLD SUPERFAMILY PROTEIN"/>
    <property type="match status" value="1"/>
</dbReference>
<dbReference type="PANTHER" id="PTHR13194">
    <property type="entry name" value="COMPLEX I INTERMEDIATE-ASSOCIATED PROTEIN 30"/>
    <property type="match status" value="1"/>
</dbReference>
<organism evidence="4 5">
    <name type="scientific">Polarella glacialis</name>
    <name type="common">Dinoflagellate</name>
    <dbReference type="NCBI Taxonomy" id="89957"/>
    <lineage>
        <taxon>Eukaryota</taxon>
        <taxon>Sar</taxon>
        <taxon>Alveolata</taxon>
        <taxon>Dinophyceae</taxon>
        <taxon>Suessiales</taxon>
        <taxon>Suessiaceae</taxon>
        <taxon>Polarella</taxon>
    </lineage>
</organism>
<feature type="domain" description="NADH:ubiquinone oxidoreductase intermediate-associated protein 30" evidence="2">
    <location>
        <begin position="182"/>
        <end position="342"/>
    </location>
</feature>
<dbReference type="GO" id="GO:0051082">
    <property type="term" value="F:unfolded protein binding"/>
    <property type="evidence" value="ECO:0007669"/>
    <property type="project" value="TreeGrafter"/>
</dbReference>
<dbReference type="InterPro" id="IPR039131">
    <property type="entry name" value="NDUFAF1"/>
</dbReference>
<dbReference type="OrthoDB" id="426386at2759"/>
<proteinExistence type="inferred from homology"/>
<dbReference type="InterPro" id="IPR013857">
    <property type="entry name" value="NADH-UbQ_OxRdtase-assoc_prot30"/>
</dbReference>
<evidence type="ECO:0000256" key="1">
    <source>
        <dbReference type="ARBA" id="ARBA00007884"/>
    </source>
</evidence>
<protein>
    <recommendedName>
        <fullName evidence="2">NADH:ubiquinone oxidoreductase intermediate-associated protein 30 domain-containing protein</fullName>
    </recommendedName>
</protein>
<dbReference type="AlphaFoldDB" id="A0A813KB53"/>
<gene>
    <name evidence="3" type="ORF">PGLA1383_LOCUS53613</name>
    <name evidence="4" type="ORF">PGLA2088_LOCUS29409</name>
</gene>
<comment type="similarity">
    <text evidence="1">Belongs to the CIA30 family.</text>
</comment>
<name>A0A813KB53_POLGL</name>
<dbReference type="Pfam" id="PF08547">
    <property type="entry name" value="CIA30"/>
    <property type="match status" value="1"/>
</dbReference>
<dbReference type="SUPFAM" id="SSF49785">
    <property type="entry name" value="Galactose-binding domain-like"/>
    <property type="match status" value="1"/>
</dbReference>
<dbReference type="GO" id="GO:0010257">
    <property type="term" value="P:NADH dehydrogenase complex assembly"/>
    <property type="evidence" value="ECO:0007669"/>
    <property type="project" value="TreeGrafter"/>
</dbReference>
<reference evidence="4" key="1">
    <citation type="submission" date="2021-02" db="EMBL/GenBank/DDBJ databases">
        <authorList>
            <person name="Dougan E. K."/>
            <person name="Rhodes N."/>
            <person name="Thang M."/>
            <person name="Chan C."/>
        </authorList>
    </citation>
    <scope>NUCLEOTIDE SEQUENCE</scope>
</reference>
<comment type="caution">
    <text evidence="4">The sequence shown here is derived from an EMBL/GenBank/DDBJ whole genome shotgun (WGS) entry which is preliminary data.</text>
</comment>
<evidence type="ECO:0000313" key="4">
    <source>
        <dbReference type="EMBL" id="CAE8695559.1"/>
    </source>
</evidence>
<evidence type="ECO:0000313" key="3">
    <source>
        <dbReference type="EMBL" id="CAE8638432.1"/>
    </source>
</evidence>
<evidence type="ECO:0000259" key="2">
    <source>
        <dbReference type="Pfam" id="PF08547"/>
    </source>
</evidence>